<reference evidence="9" key="1">
    <citation type="journal article" date="2019" name="Int. J. Syst. Evol. Microbiol.">
        <title>The Global Catalogue of Microorganisms (GCM) 10K type strain sequencing project: providing services to taxonomists for standard genome sequencing and annotation.</title>
        <authorList>
            <consortium name="The Broad Institute Genomics Platform"/>
            <consortium name="The Broad Institute Genome Sequencing Center for Infectious Disease"/>
            <person name="Wu L."/>
            <person name="Ma J."/>
        </authorList>
    </citation>
    <scope>NUCLEOTIDE SEQUENCE [LARGE SCALE GENOMIC DNA]</scope>
    <source>
        <strain evidence="9">CCUG 56698</strain>
    </source>
</reference>
<dbReference type="RefSeq" id="WP_380974266.1">
    <property type="nucleotide sequence ID" value="NZ_JBHTEF010000001.1"/>
</dbReference>
<dbReference type="Proteomes" id="UP001596527">
    <property type="component" value="Unassembled WGS sequence"/>
</dbReference>
<sequence length="278" mass="30377">MTCPESLDPQARDRLVVENLAVVGYQVSQMIARVPSHVRREDLASAGSVALVQAARAFDPTLGVPFARYAAIRIRGAIVDELRSMDWMSRGGRQKARRIDELSDQLAAQLGRTPDDEEIAQATGMDVASVRDIKAAAQTRLVSLDADPLTAEWVEDEGILPEDDVLLRERLRVLRIAVDELPDRLRTVVVELFAHDTTPSDLARKLGVSQSRVSQLRSQALEILRGAMDAVLESDAPIASAEERPGIAERRRIAYLSAVADRAALAVGRQTGRSPETA</sequence>
<dbReference type="InterPro" id="IPR007627">
    <property type="entry name" value="RNA_pol_sigma70_r2"/>
</dbReference>
<dbReference type="Pfam" id="PF04545">
    <property type="entry name" value="Sigma70_r4"/>
    <property type="match status" value="1"/>
</dbReference>
<dbReference type="InterPro" id="IPR007624">
    <property type="entry name" value="RNA_pol_sigma70_r3"/>
</dbReference>
<evidence type="ECO:0000313" key="9">
    <source>
        <dbReference type="Proteomes" id="UP001596527"/>
    </source>
</evidence>
<dbReference type="PIRSF" id="PIRSF000770">
    <property type="entry name" value="RNA_pol_sigma-SigE/K"/>
    <property type="match status" value="1"/>
</dbReference>
<evidence type="ECO:0000256" key="2">
    <source>
        <dbReference type="ARBA" id="ARBA00023082"/>
    </source>
</evidence>
<keyword evidence="4" id="KW-0804">Transcription</keyword>
<dbReference type="SUPFAM" id="SSF88946">
    <property type="entry name" value="Sigma2 domain of RNA polymerase sigma factors"/>
    <property type="match status" value="1"/>
</dbReference>
<dbReference type="InterPro" id="IPR014284">
    <property type="entry name" value="RNA_pol_sigma-70_dom"/>
</dbReference>
<comment type="caution">
    <text evidence="8">The sequence shown here is derived from an EMBL/GenBank/DDBJ whole genome shotgun (WGS) entry which is preliminary data.</text>
</comment>
<gene>
    <name evidence="8" type="ORF">ACFQWG_08320</name>
</gene>
<dbReference type="Gene3D" id="1.20.140.160">
    <property type="match status" value="1"/>
</dbReference>
<dbReference type="EMBL" id="JBHTEF010000001">
    <property type="protein sequence ID" value="MFC7581201.1"/>
    <property type="molecule type" value="Genomic_DNA"/>
</dbReference>
<feature type="domain" description="RNA polymerase sigma-70 region 4" evidence="7">
    <location>
        <begin position="177"/>
        <end position="225"/>
    </location>
</feature>
<evidence type="ECO:0000256" key="4">
    <source>
        <dbReference type="ARBA" id="ARBA00023163"/>
    </source>
</evidence>
<evidence type="ECO:0000313" key="8">
    <source>
        <dbReference type="EMBL" id="MFC7581201.1"/>
    </source>
</evidence>
<evidence type="ECO:0000256" key="1">
    <source>
        <dbReference type="ARBA" id="ARBA00023015"/>
    </source>
</evidence>
<dbReference type="PRINTS" id="PR00046">
    <property type="entry name" value="SIGMA70FCT"/>
</dbReference>
<protein>
    <submittedName>
        <fullName evidence="8">Sigma-70 family RNA polymerase sigma factor</fullName>
    </submittedName>
</protein>
<dbReference type="PANTHER" id="PTHR30385:SF7">
    <property type="entry name" value="RNA POLYMERASE SIGMA FACTOR FLIA"/>
    <property type="match status" value="1"/>
</dbReference>
<evidence type="ECO:0000259" key="7">
    <source>
        <dbReference type="Pfam" id="PF04545"/>
    </source>
</evidence>
<keyword evidence="1" id="KW-0805">Transcription regulation</keyword>
<dbReference type="InterPro" id="IPR013325">
    <property type="entry name" value="RNA_pol_sigma_r2"/>
</dbReference>
<keyword evidence="9" id="KW-1185">Reference proteome</keyword>
<dbReference type="PANTHER" id="PTHR30385">
    <property type="entry name" value="SIGMA FACTOR F FLAGELLAR"/>
    <property type="match status" value="1"/>
</dbReference>
<dbReference type="InterPro" id="IPR013324">
    <property type="entry name" value="RNA_pol_sigma_r3/r4-like"/>
</dbReference>
<dbReference type="InterPro" id="IPR000943">
    <property type="entry name" value="RNA_pol_sigma70"/>
</dbReference>
<accession>A0ABW2SNZ2</accession>
<dbReference type="InterPro" id="IPR007630">
    <property type="entry name" value="RNA_pol_sigma70_r4"/>
</dbReference>
<evidence type="ECO:0000259" key="6">
    <source>
        <dbReference type="Pfam" id="PF04542"/>
    </source>
</evidence>
<dbReference type="Gene3D" id="1.10.1740.10">
    <property type="match status" value="1"/>
</dbReference>
<dbReference type="Pfam" id="PF04539">
    <property type="entry name" value="Sigma70_r3"/>
    <property type="match status" value="1"/>
</dbReference>
<evidence type="ECO:0000256" key="3">
    <source>
        <dbReference type="ARBA" id="ARBA00023125"/>
    </source>
</evidence>
<proteinExistence type="predicted"/>
<feature type="domain" description="RNA polymerase sigma-70 region 3" evidence="5">
    <location>
        <begin position="95"/>
        <end position="147"/>
    </location>
</feature>
<dbReference type="Pfam" id="PF04542">
    <property type="entry name" value="Sigma70_r2"/>
    <property type="match status" value="1"/>
</dbReference>
<feature type="domain" description="RNA polymerase sigma-70 region 2" evidence="6">
    <location>
        <begin position="34"/>
        <end position="87"/>
    </location>
</feature>
<organism evidence="8 9">
    <name type="scientific">Schaalia naturae</name>
    <dbReference type="NCBI Taxonomy" id="635203"/>
    <lineage>
        <taxon>Bacteria</taxon>
        <taxon>Bacillati</taxon>
        <taxon>Actinomycetota</taxon>
        <taxon>Actinomycetes</taxon>
        <taxon>Actinomycetales</taxon>
        <taxon>Actinomycetaceae</taxon>
        <taxon>Schaalia</taxon>
    </lineage>
</organism>
<dbReference type="NCBIfam" id="TIGR02937">
    <property type="entry name" value="sigma70-ECF"/>
    <property type="match status" value="1"/>
</dbReference>
<keyword evidence="3" id="KW-0238">DNA-binding</keyword>
<dbReference type="SUPFAM" id="SSF88659">
    <property type="entry name" value="Sigma3 and sigma4 domains of RNA polymerase sigma factors"/>
    <property type="match status" value="2"/>
</dbReference>
<evidence type="ECO:0000259" key="5">
    <source>
        <dbReference type="Pfam" id="PF04539"/>
    </source>
</evidence>
<name>A0ABW2SNZ2_9ACTO</name>
<keyword evidence="2" id="KW-0731">Sigma factor</keyword>